<dbReference type="EMBL" id="QXGD01000109">
    <property type="protein sequence ID" value="KAE9252592.1"/>
    <property type="molecule type" value="Genomic_DNA"/>
</dbReference>
<sequence>MHQSKEYDAHMVPELHAEIKTEIVQALQGGGFVPRDVGVYVQMTGPRFETKSKGIGDPLILEAFEATQMSNTDLIETAT</sequence>
<evidence type="ECO:0000313" key="13">
    <source>
        <dbReference type="Proteomes" id="UP000437068"/>
    </source>
</evidence>
<evidence type="ECO:0000313" key="10">
    <source>
        <dbReference type="EMBL" id="KAE9350287.1"/>
    </source>
</evidence>
<dbReference type="EMBL" id="QXFY01000258">
    <property type="protein sequence ID" value="KAE9350287.1"/>
    <property type="molecule type" value="Genomic_DNA"/>
</dbReference>
<dbReference type="EMBL" id="QXFX01000070">
    <property type="protein sequence ID" value="KAE9134201.1"/>
    <property type="molecule type" value="Genomic_DNA"/>
</dbReference>
<dbReference type="EMBL" id="QXGB01000062">
    <property type="protein sequence ID" value="KAE9233464.1"/>
    <property type="molecule type" value="Genomic_DNA"/>
</dbReference>
<evidence type="ECO:0000313" key="6">
    <source>
        <dbReference type="EMBL" id="KAE9233464.1"/>
    </source>
</evidence>
<accession>A0A6A3V3Z6</accession>
<keyword evidence="12" id="KW-1185">Reference proteome</keyword>
<dbReference type="Proteomes" id="UP000488956">
    <property type="component" value="Unassembled WGS sequence"/>
</dbReference>
<name>A0A6A3V3Z6_9STRA</name>
<proteinExistence type="predicted"/>
<evidence type="ECO:0000313" key="17">
    <source>
        <dbReference type="Proteomes" id="UP000460718"/>
    </source>
</evidence>
<dbReference type="Proteomes" id="UP000441208">
    <property type="component" value="Unassembled WGS sequence"/>
</dbReference>
<dbReference type="Proteomes" id="UP000440367">
    <property type="component" value="Unassembled WGS sequence"/>
</dbReference>
<dbReference type="Proteomes" id="UP000429523">
    <property type="component" value="Unassembled WGS sequence"/>
</dbReference>
<dbReference type="EMBL" id="QXGF01000327">
    <property type="protein sequence ID" value="KAE8942049.1"/>
    <property type="molecule type" value="Genomic_DNA"/>
</dbReference>
<evidence type="ECO:0000313" key="5">
    <source>
        <dbReference type="EMBL" id="KAE9154043.1"/>
    </source>
</evidence>
<evidence type="ECO:0000313" key="4">
    <source>
        <dbReference type="EMBL" id="KAE9136167.1"/>
    </source>
</evidence>
<dbReference type="EMBL" id="QXGA01000050">
    <property type="protein sequence ID" value="KAE9154043.1"/>
    <property type="molecule type" value="Genomic_DNA"/>
</dbReference>
<dbReference type="Proteomes" id="UP000486351">
    <property type="component" value="Unassembled WGS sequence"/>
</dbReference>
<evidence type="ECO:0000313" key="12">
    <source>
        <dbReference type="Proteomes" id="UP000433483"/>
    </source>
</evidence>
<evidence type="ECO:0000313" key="20">
    <source>
        <dbReference type="Proteomes" id="UP000488956"/>
    </source>
</evidence>
<organism evidence="5 15">
    <name type="scientific">Phytophthora fragariae</name>
    <dbReference type="NCBI Taxonomy" id="53985"/>
    <lineage>
        <taxon>Eukaryota</taxon>
        <taxon>Sar</taxon>
        <taxon>Stramenopiles</taxon>
        <taxon>Oomycota</taxon>
        <taxon>Peronosporomycetes</taxon>
        <taxon>Peronosporales</taxon>
        <taxon>Peronosporaceae</taxon>
        <taxon>Phytophthora</taxon>
    </lineage>
</organism>
<evidence type="ECO:0000313" key="9">
    <source>
        <dbReference type="EMBL" id="KAE9327233.1"/>
    </source>
</evidence>
<comment type="caution">
    <text evidence="5">The sequence shown here is derived from an EMBL/GenBank/DDBJ whole genome shotgun (WGS) entry which is preliminary data.</text>
</comment>
<dbReference type="EMBL" id="QXFW01000290">
    <property type="protein sequence ID" value="KAE9017290.1"/>
    <property type="molecule type" value="Genomic_DNA"/>
</dbReference>
<dbReference type="OrthoDB" id="10309090at2759"/>
<reference evidence="11 12" key="1">
    <citation type="submission" date="2018-08" db="EMBL/GenBank/DDBJ databases">
        <title>Genomic investigation of the strawberry pathogen Phytophthora fragariae indicates pathogenicity is determined by transcriptional variation in three key races.</title>
        <authorList>
            <person name="Adams T.M."/>
            <person name="Armitage A.D."/>
            <person name="Sobczyk M.K."/>
            <person name="Bates H.J."/>
            <person name="Dunwell J.M."/>
            <person name="Nellist C.F."/>
            <person name="Harrison R.J."/>
        </authorList>
    </citation>
    <scope>NUCLEOTIDE SEQUENCE [LARGE SCALE GENOMIC DNA]</scope>
    <source>
        <strain evidence="9 13">A4</strain>
        <strain evidence="8 14">BC-1</strain>
        <strain evidence="7 18">BC-23</strain>
        <strain evidence="6 12">NOV-27</strain>
        <strain evidence="5 15">NOV-5</strain>
        <strain evidence="4 16">NOV-71</strain>
        <strain evidence="10 19">NOV-77</strain>
        <strain evidence="1 11">NOV-9</strain>
        <strain evidence="3 20">ONT-3</strain>
        <strain evidence="2 17">SCRP245</strain>
    </source>
</reference>
<evidence type="ECO:0000313" key="14">
    <source>
        <dbReference type="Proteomes" id="UP000440367"/>
    </source>
</evidence>
<evidence type="ECO:0000313" key="3">
    <source>
        <dbReference type="EMBL" id="KAE9134201.1"/>
    </source>
</evidence>
<evidence type="ECO:0000313" key="11">
    <source>
        <dbReference type="Proteomes" id="UP000429523"/>
    </source>
</evidence>
<evidence type="ECO:0000313" key="18">
    <source>
        <dbReference type="Proteomes" id="UP000476176"/>
    </source>
</evidence>
<protein>
    <submittedName>
        <fullName evidence="5">Uncharacterized protein</fullName>
    </submittedName>
</protein>
<dbReference type="EMBL" id="QXGE01000054">
    <property type="protein sequence ID" value="KAE9327233.1"/>
    <property type="molecule type" value="Genomic_DNA"/>
</dbReference>
<evidence type="ECO:0000313" key="1">
    <source>
        <dbReference type="EMBL" id="KAE8942049.1"/>
    </source>
</evidence>
<evidence type="ECO:0000313" key="16">
    <source>
        <dbReference type="Proteomes" id="UP000441208"/>
    </source>
</evidence>
<dbReference type="Proteomes" id="UP000433483">
    <property type="component" value="Unassembled WGS sequence"/>
</dbReference>
<evidence type="ECO:0000313" key="7">
    <source>
        <dbReference type="EMBL" id="KAE9234285.1"/>
    </source>
</evidence>
<evidence type="ECO:0000313" key="15">
    <source>
        <dbReference type="Proteomes" id="UP000440732"/>
    </source>
</evidence>
<gene>
    <name evidence="9" type="ORF">PF001_g2023</name>
    <name evidence="8" type="ORF">PF002_g3746</name>
    <name evidence="7" type="ORF">PF004_g9422</name>
    <name evidence="6" type="ORF">PF005_g2302</name>
    <name evidence="5" type="ORF">PF006_g1888</name>
    <name evidence="4" type="ORF">PF007_g2282</name>
    <name evidence="10" type="ORF">PF008_g6519</name>
    <name evidence="1" type="ORF">PF009_g8184</name>
    <name evidence="3" type="ORF">PF010_g2537</name>
    <name evidence="2" type="ORF">PF011_g6766</name>
</gene>
<dbReference type="Proteomes" id="UP000476176">
    <property type="component" value="Unassembled WGS sequence"/>
</dbReference>
<dbReference type="EMBL" id="QXFZ01000061">
    <property type="protein sequence ID" value="KAE9136167.1"/>
    <property type="molecule type" value="Genomic_DNA"/>
</dbReference>
<dbReference type="Proteomes" id="UP000460718">
    <property type="component" value="Unassembled WGS sequence"/>
</dbReference>
<dbReference type="Proteomes" id="UP000440732">
    <property type="component" value="Unassembled WGS sequence"/>
</dbReference>
<evidence type="ECO:0000313" key="8">
    <source>
        <dbReference type="EMBL" id="KAE9252592.1"/>
    </source>
</evidence>
<evidence type="ECO:0000313" key="2">
    <source>
        <dbReference type="EMBL" id="KAE9017290.1"/>
    </source>
</evidence>
<evidence type="ECO:0000313" key="19">
    <source>
        <dbReference type="Proteomes" id="UP000486351"/>
    </source>
</evidence>
<dbReference type="EMBL" id="QXGC01000462">
    <property type="protein sequence ID" value="KAE9234285.1"/>
    <property type="molecule type" value="Genomic_DNA"/>
</dbReference>
<dbReference type="Proteomes" id="UP000437068">
    <property type="component" value="Unassembled WGS sequence"/>
</dbReference>
<dbReference type="AlphaFoldDB" id="A0A6A3V3Z6"/>